<comment type="caution">
    <text evidence="13">The sequence shown here is derived from an EMBL/GenBank/DDBJ whole genome shotgun (WGS) entry which is preliminary data.</text>
</comment>
<keyword evidence="4" id="KW-0479">Metal-binding</keyword>
<dbReference type="GO" id="GO:0046872">
    <property type="term" value="F:metal ion binding"/>
    <property type="evidence" value="ECO:0007669"/>
    <property type="project" value="UniProtKB-KW"/>
</dbReference>
<comment type="function">
    <text evidence="7">Supplies octaprenyl diphosphate, the precursor for the side chain of the isoprenoid quinones ubiquinone and menaquinone.</text>
</comment>
<keyword evidence="14" id="KW-1185">Reference proteome</keyword>
<dbReference type="GO" id="GO:0106350">
    <property type="term" value="F:all-trans-octaprenyl-diphosphate synthase activity"/>
    <property type="evidence" value="ECO:0007669"/>
    <property type="project" value="UniProtKB-EC"/>
</dbReference>
<dbReference type="STRING" id="1317117.ATO7_03135"/>
<dbReference type="SUPFAM" id="SSF48576">
    <property type="entry name" value="Terpenoid synthases"/>
    <property type="match status" value="1"/>
</dbReference>
<dbReference type="OrthoDB" id="9805316at2"/>
<organism evidence="13 14">
    <name type="scientific">Oceanococcus atlanticus</name>
    <dbReference type="NCBI Taxonomy" id="1317117"/>
    <lineage>
        <taxon>Bacteria</taxon>
        <taxon>Pseudomonadati</taxon>
        <taxon>Pseudomonadota</taxon>
        <taxon>Gammaproteobacteria</taxon>
        <taxon>Chromatiales</taxon>
        <taxon>Oceanococcaceae</taxon>
        <taxon>Oceanococcus</taxon>
    </lineage>
</organism>
<evidence type="ECO:0000256" key="8">
    <source>
        <dbReference type="ARBA" id="ARBA00066511"/>
    </source>
</evidence>
<proteinExistence type="inferred from homology"/>
<dbReference type="CDD" id="cd00685">
    <property type="entry name" value="Trans_IPPS_HT"/>
    <property type="match status" value="1"/>
</dbReference>
<dbReference type="PANTHER" id="PTHR12001">
    <property type="entry name" value="GERANYLGERANYL PYROPHOSPHATE SYNTHASE"/>
    <property type="match status" value="1"/>
</dbReference>
<dbReference type="EC" id="2.5.1.90" evidence="8"/>
<sequence>MTPERILSPIHVDMQAVDSLIRDRLSSDVVLINQLGEHIIASGGKRLRPALALLAARALNNRSAEAHLLAAVIEFIHTATLLHDDVVDHSDLRRGNPTANALWGNEASVLTGDFLYSRAFQMMIELRDMRVLNVLADTTNRIAEGEVLQLMNCHNPDITEAVYNDVIERKTAVLFEASGRCAAMISGASDTVIEALAAYGRHLGIAFQLVDDCLDYQADAATTGKNIGDDLAEGKTTLPVIIAMQRAEPGVREQLRQAIISGGHEHLDIVMKSIEASDAITYTARRAEASAQSAIDALEPLDASPFKDAMQNLATFSAKRAY</sequence>
<evidence type="ECO:0000256" key="12">
    <source>
        <dbReference type="RuleBase" id="RU004466"/>
    </source>
</evidence>
<accession>A0A1Y1SGP6</accession>
<dbReference type="InterPro" id="IPR033749">
    <property type="entry name" value="Polyprenyl_synt_CS"/>
</dbReference>
<evidence type="ECO:0000256" key="3">
    <source>
        <dbReference type="ARBA" id="ARBA00022679"/>
    </source>
</evidence>
<evidence type="ECO:0000313" key="14">
    <source>
        <dbReference type="Proteomes" id="UP000192342"/>
    </source>
</evidence>
<evidence type="ECO:0000256" key="9">
    <source>
        <dbReference type="ARBA" id="ARBA00072473"/>
    </source>
</evidence>
<dbReference type="PROSITE" id="PS00723">
    <property type="entry name" value="POLYPRENYL_SYNTHASE_1"/>
    <property type="match status" value="1"/>
</dbReference>
<dbReference type="PANTHER" id="PTHR12001:SF69">
    <property type="entry name" value="ALL TRANS-POLYPRENYL-DIPHOSPHATE SYNTHASE PDSS1"/>
    <property type="match status" value="1"/>
</dbReference>
<dbReference type="EMBL" id="AQQV01000001">
    <property type="protein sequence ID" value="ORE88836.1"/>
    <property type="molecule type" value="Genomic_DNA"/>
</dbReference>
<dbReference type="RefSeq" id="WP_083559447.1">
    <property type="nucleotide sequence ID" value="NZ_AQQV01000001.1"/>
</dbReference>
<dbReference type="Gene3D" id="1.10.600.10">
    <property type="entry name" value="Farnesyl Diphosphate Synthase"/>
    <property type="match status" value="1"/>
</dbReference>
<evidence type="ECO:0000256" key="1">
    <source>
        <dbReference type="ARBA" id="ARBA00001946"/>
    </source>
</evidence>
<name>A0A1Y1SGP6_9GAMM</name>
<dbReference type="InterPro" id="IPR000092">
    <property type="entry name" value="Polyprenyl_synt"/>
</dbReference>
<dbReference type="FunFam" id="1.10.600.10:FF:000002">
    <property type="entry name" value="Octaprenyl diphosphate synthase"/>
    <property type="match status" value="1"/>
</dbReference>
<evidence type="ECO:0000313" key="13">
    <source>
        <dbReference type="EMBL" id="ORE88836.1"/>
    </source>
</evidence>
<dbReference type="InterPro" id="IPR008949">
    <property type="entry name" value="Isoprenoid_synthase_dom_sf"/>
</dbReference>
<evidence type="ECO:0000256" key="5">
    <source>
        <dbReference type="ARBA" id="ARBA00022842"/>
    </source>
</evidence>
<reference evidence="13 14" key="1">
    <citation type="submission" date="2013-04" db="EMBL/GenBank/DDBJ databases">
        <title>Oceanococcus atlanticus 22II-S10r2 Genome Sequencing.</title>
        <authorList>
            <person name="Lai Q."/>
            <person name="Li G."/>
            <person name="Shao Z."/>
        </authorList>
    </citation>
    <scope>NUCLEOTIDE SEQUENCE [LARGE SCALE GENOMIC DNA]</scope>
    <source>
        <strain evidence="13 14">22II-S10r2</strain>
    </source>
</reference>
<gene>
    <name evidence="13" type="ORF">ATO7_03135</name>
</gene>
<comment type="cofactor">
    <cofactor evidence="1">
        <name>Mg(2+)</name>
        <dbReference type="ChEBI" id="CHEBI:18420"/>
    </cofactor>
</comment>
<dbReference type="SFLD" id="SFLDS00005">
    <property type="entry name" value="Isoprenoid_Synthase_Type_I"/>
    <property type="match status" value="1"/>
</dbReference>
<protein>
    <recommendedName>
        <fullName evidence="9">Octaprenyl diphosphate synthase</fullName>
        <ecNumber evidence="8">2.5.1.90</ecNumber>
    </recommendedName>
    <alternativeName>
        <fullName evidence="11">All-trans-octaprenyl-diphosphate synthase</fullName>
    </alternativeName>
    <alternativeName>
        <fullName evidence="10">Octaprenyl pyrophosphate synthase</fullName>
    </alternativeName>
</protein>
<dbReference type="Proteomes" id="UP000192342">
    <property type="component" value="Unassembled WGS sequence"/>
</dbReference>
<evidence type="ECO:0000256" key="11">
    <source>
        <dbReference type="ARBA" id="ARBA00083124"/>
    </source>
</evidence>
<comment type="catalytic activity">
    <reaction evidence="6">
        <text>5 isopentenyl diphosphate + (2E,6E)-farnesyl diphosphate = all-trans-octaprenyl diphosphate + 5 diphosphate</text>
        <dbReference type="Rhea" id="RHEA:27798"/>
        <dbReference type="ChEBI" id="CHEBI:33019"/>
        <dbReference type="ChEBI" id="CHEBI:57711"/>
        <dbReference type="ChEBI" id="CHEBI:128769"/>
        <dbReference type="ChEBI" id="CHEBI:175763"/>
        <dbReference type="EC" id="2.5.1.90"/>
    </reaction>
</comment>
<evidence type="ECO:0000256" key="4">
    <source>
        <dbReference type="ARBA" id="ARBA00022723"/>
    </source>
</evidence>
<keyword evidence="5" id="KW-0460">Magnesium</keyword>
<keyword evidence="3 12" id="KW-0808">Transferase</keyword>
<dbReference type="AlphaFoldDB" id="A0A1Y1SGP6"/>
<evidence type="ECO:0000256" key="2">
    <source>
        <dbReference type="ARBA" id="ARBA00006706"/>
    </source>
</evidence>
<dbReference type="Pfam" id="PF00348">
    <property type="entry name" value="polyprenyl_synt"/>
    <property type="match status" value="1"/>
</dbReference>
<comment type="similarity">
    <text evidence="2 12">Belongs to the FPP/GGPP synthase family.</text>
</comment>
<dbReference type="GO" id="GO:0008299">
    <property type="term" value="P:isoprenoid biosynthetic process"/>
    <property type="evidence" value="ECO:0007669"/>
    <property type="project" value="InterPro"/>
</dbReference>
<evidence type="ECO:0000256" key="6">
    <source>
        <dbReference type="ARBA" id="ARBA00051506"/>
    </source>
</evidence>
<evidence type="ECO:0000256" key="7">
    <source>
        <dbReference type="ARBA" id="ARBA00055029"/>
    </source>
</evidence>
<evidence type="ECO:0000256" key="10">
    <source>
        <dbReference type="ARBA" id="ARBA00079637"/>
    </source>
</evidence>